<dbReference type="RefSeq" id="WP_307419984.1">
    <property type="nucleotide sequence ID" value="NZ_JAGINP010000015.1"/>
</dbReference>
<keyword evidence="8 11" id="KW-1133">Transmembrane helix</keyword>
<evidence type="ECO:0000259" key="12">
    <source>
        <dbReference type="PROSITE" id="PS51012"/>
    </source>
</evidence>
<feature type="transmembrane region" description="Helical" evidence="11">
    <location>
        <begin position="197"/>
        <end position="215"/>
    </location>
</feature>
<sequence length="282" mass="31069">MIATPPRTASASRGLPGAAAPLASLWQHRRLILRLAQRDLEARYRGSLLGLVWAVLTPLLMMTVYTFVFTVVFQARWGASTGSKAEFALLLFSGLVLFTIFSECLARAPGLMLENVSYIKKVVFPLEILPAVILLVALANATIGFIILEAFALAVFGLPPLTILLFPLILLPLCLFALGVTWFLSSLGVFLRDIKQMVSVLVTILMFISPIFYPVSAIPEAYRPIIQLNPLTLLLEGARDVLFWGTVPNPLEWLLSTAVAYGIAWLGFAWFMKTRKAFADVV</sequence>
<dbReference type="InterPro" id="IPR013525">
    <property type="entry name" value="ABC2_TM"/>
</dbReference>
<dbReference type="InterPro" id="IPR000412">
    <property type="entry name" value="ABC_2_transport"/>
</dbReference>
<dbReference type="InterPro" id="IPR047817">
    <property type="entry name" value="ABC2_TM_bact-type"/>
</dbReference>
<dbReference type="Pfam" id="PF01061">
    <property type="entry name" value="ABC2_membrane"/>
    <property type="match status" value="1"/>
</dbReference>
<evidence type="ECO:0000313" key="13">
    <source>
        <dbReference type="EMBL" id="MBP2294380.1"/>
    </source>
</evidence>
<keyword evidence="3 11" id="KW-0813">Transport</keyword>
<reference evidence="13 14" key="1">
    <citation type="submission" date="2021-03" db="EMBL/GenBank/DDBJ databases">
        <title>Genomic Encyclopedia of Type Strains, Phase III (KMG-III): the genomes of soil and plant-associated and newly described type strains.</title>
        <authorList>
            <person name="Whitman W."/>
        </authorList>
    </citation>
    <scope>NUCLEOTIDE SEQUENCE [LARGE SCALE GENOMIC DNA]</scope>
    <source>
        <strain evidence="13 14">IMMIB AFH-6</strain>
    </source>
</reference>
<protein>
    <recommendedName>
        <fullName evidence="11">Transport permease protein</fullName>
    </recommendedName>
</protein>
<dbReference type="PROSITE" id="PS51012">
    <property type="entry name" value="ABC_TM2"/>
    <property type="match status" value="1"/>
</dbReference>
<keyword evidence="14" id="KW-1185">Reference proteome</keyword>
<organism evidence="13 14">
    <name type="scientific">Azospirillum rugosum</name>
    <dbReference type="NCBI Taxonomy" id="416170"/>
    <lineage>
        <taxon>Bacteria</taxon>
        <taxon>Pseudomonadati</taxon>
        <taxon>Pseudomonadota</taxon>
        <taxon>Alphaproteobacteria</taxon>
        <taxon>Rhodospirillales</taxon>
        <taxon>Azospirillaceae</taxon>
        <taxon>Azospirillum</taxon>
    </lineage>
</organism>
<name>A0ABS4SP98_9PROT</name>
<accession>A0ABS4SP98</accession>
<keyword evidence="7" id="KW-0972">Capsule biogenesis/degradation</keyword>
<dbReference type="PANTHER" id="PTHR30413:SF10">
    <property type="entry name" value="CAPSULE POLYSACCHARIDE EXPORT INNER-MEMBRANE PROTEIN CTRC"/>
    <property type="match status" value="1"/>
</dbReference>
<evidence type="ECO:0000256" key="1">
    <source>
        <dbReference type="ARBA" id="ARBA00004651"/>
    </source>
</evidence>
<feature type="transmembrane region" description="Helical" evidence="11">
    <location>
        <begin position="163"/>
        <end position="185"/>
    </location>
</feature>
<keyword evidence="5" id="KW-0762">Sugar transport</keyword>
<feature type="domain" description="ABC transmembrane type-2" evidence="12">
    <location>
        <begin position="49"/>
        <end position="276"/>
    </location>
</feature>
<evidence type="ECO:0000256" key="8">
    <source>
        <dbReference type="ARBA" id="ARBA00022989"/>
    </source>
</evidence>
<evidence type="ECO:0000256" key="2">
    <source>
        <dbReference type="ARBA" id="ARBA00007783"/>
    </source>
</evidence>
<gene>
    <name evidence="13" type="ORF">J2851_004169</name>
</gene>
<evidence type="ECO:0000256" key="4">
    <source>
        <dbReference type="ARBA" id="ARBA00022475"/>
    </source>
</evidence>
<comment type="caution">
    <text evidence="13">The sequence shown here is derived from an EMBL/GenBank/DDBJ whole genome shotgun (WGS) entry which is preliminary data.</text>
</comment>
<dbReference type="PIRSF" id="PIRSF006648">
    <property type="entry name" value="DrrB"/>
    <property type="match status" value="1"/>
</dbReference>
<keyword evidence="6 11" id="KW-0812">Transmembrane</keyword>
<evidence type="ECO:0000256" key="10">
    <source>
        <dbReference type="ARBA" id="ARBA00023136"/>
    </source>
</evidence>
<evidence type="ECO:0000256" key="9">
    <source>
        <dbReference type="ARBA" id="ARBA00023047"/>
    </source>
</evidence>
<keyword evidence="10 11" id="KW-0472">Membrane</keyword>
<feature type="transmembrane region" description="Helical" evidence="11">
    <location>
        <begin position="128"/>
        <end position="157"/>
    </location>
</feature>
<dbReference type="Proteomes" id="UP000781958">
    <property type="component" value="Unassembled WGS sequence"/>
</dbReference>
<evidence type="ECO:0000256" key="11">
    <source>
        <dbReference type="RuleBase" id="RU361157"/>
    </source>
</evidence>
<proteinExistence type="inferred from homology"/>
<keyword evidence="4 11" id="KW-1003">Cell membrane</keyword>
<comment type="subcellular location">
    <subcellularLocation>
        <location evidence="11">Cell inner membrane</location>
        <topology evidence="11">Multi-pass membrane protein</topology>
    </subcellularLocation>
    <subcellularLocation>
        <location evidence="1">Cell membrane</location>
        <topology evidence="1">Multi-pass membrane protein</topology>
    </subcellularLocation>
</comment>
<feature type="transmembrane region" description="Helical" evidence="11">
    <location>
        <begin position="48"/>
        <end position="75"/>
    </location>
</feature>
<evidence type="ECO:0000313" key="14">
    <source>
        <dbReference type="Proteomes" id="UP000781958"/>
    </source>
</evidence>
<evidence type="ECO:0000256" key="7">
    <source>
        <dbReference type="ARBA" id="ARBA00022903"/>
    </source>
</evidence>
<dbReference type="PANTHER" id="PTHR30413">
    <property type="entry name" value="INNER MEMBRANE TRANSPORT PERMEASE"/>
    <property type="match status" value="1"/>
</dbReference>
<evidence type="ECO:0000256" key="6">
    <source>
        <dbReference type="ARBA" id="ARBA00022692"/>
    </source>
</evidence>
<comment type="similarity">
    <text evidence="2 11">Belongs to the ABC-2 integral membrane protein family.</text>
</comment>
<evidence type="ECO:0000256" key="5">
    <source>
        <dbReference type="ARBA" id="ARBA00022597"/>
    </source>
</evidence>
<feature type="transmembrane region" description="Helical" evidence="11">
    <location>
        <begin position="87"/>
        <end position="108"/>
    </location>
</feature>
<evidence type="ECO:0000256" key="3">
    <source>
        <dbReference type="ARBA" id="ARBA00022448"/>
    </source>
</evidence>
<feature type="transmembrane region" description="Helical" evidence="11">
    <location>
        <begin position="253"/>
        <end position="272"/>
    </location>
</feature>
<keyword evidence="9" id="KW-0625">Polysaccharide transport</keyword>
<dbReference type="EMBL" id="JAGINP010000015">
    <property type="protein sequence ID" value="MBP2294380.1"/>
    <property type="molecule type" value="Genomic_DNA"/>
</dbReference>